<gene>
    <name evidence="2" type="ORF">SAMN05421508_10335</name>
</gene>
<name>A0A286GE94_9PROT</name>
<dbReference type="AlphaFoldDB" id="A0A286GE94"/>
<evidence type="ECO:0000256" key="1">
    <source>
        <dbReference type="SAM" id="MobiDB-lite"/>
    </source>
</evidence>
<accession>A0A286GE94</accession>
<evidence type="ECO:0000313" key="3">
    <source>
        <dbReference type="Proteomes" id="UP000219621"/>
    </source>
</evidence>
<dbReference type="RefSeq" id="WP_176525074.1">
    <property type="nucleotide sequence ID" value="NZ_OCNJ01000003.1"/>
</dbReference>
<organism evidence="2 3">
    <name type="scientific">Caenispirillum bisanense</name>
    <dbReference type="NCBI Taxonomy" id="414052"/>
    <lineage>
        <taxon>Bacteria</taxon>
        <taxon>Pseudomonadati</taxon>
        <taxon>Pseudomonadota</taxon>
        <taxon>Alphaproteobacteria</taxon>
        <taxon>Rhodospirillales</taxon>
        <taxon>Novispirillaceae</taxon>
        <taxon>Caenispirillum</taxon>
    </lineage>
</organism>
<dbReference type="EMBL" id="OCNJ01000003">
    <property type="protein sequence ID" value="SOD93334.1"/>
    <property type="molecule type" value="Genomic_DNA"/>
</dbReference>
<protein>
    <submittedName>
        <fullName evidence="2">Uncharacterized protein</fullName>
    </submittedName>
</protein>
<sequence>MLTRTTRTTVTFAHPFVLGDAEERLPAGTYDVETEEELLEGLSFHAYRRVLTIVHLPADAAQPGIRRSLTVRPEDLDIALALDAAASPAPRPAAPAEPEESAGAEGGAIDRAENEGMSIVGAVPDDRPTPAP</sequence>
<keyword evidence="3" id="KW-1185">Reference proteome</keyword>
<feature type="region of interest" description="Disordered" evidence="1">
    <location>
        <begin position="83"/>
        <end position="132"/>
    </location>
</feature>
<evidence type="ECO:0000313" key="2">
    <source>
        <dbReference type="EMBL" id="SOD93334.1"/>
    </source>
</evidence>
<reference evidence="2 3" key="1">
    <citation type="submission" date="2017-09" db="EMBL/GenBank/DDBJ databases">
        <authorList>
            <person name="Ehlers B."/>
            <person name="Leendertz F.H."/>
        </authorList>
    </citation>
    <scope>NUCLEOTIDE SEQUENCE [LARGE SCALE GENOMIC DNA]</scope>
    <source>
        <strain evidence="2 3">USBA 140</strain>
    </source>
</reference>
<proteinExistence type="predicted"/>
<dbReference type="Proteomes" id="UP000219621">
    <property type="component" value="Unassembled WGS sequence"/>
</dbReference>